<proteinExistence type="predicted"/>
<dbReference type="EMBL" id="DXBM01000019">
    <property type="protein sequence ID" value="HIZ45757.1"/>
    <property type="molecule type" value="Genomic_DNA"/>
</dbReference>
<dbReference type="Proteomes" id="UP000824062">
    <property type="component" value="Unassembled WGS sequence"/>
</dbReference>
<keyword evidence="1" id="KW-1133">Transmembrane helix</keyword>
<gene>
    <name evidence="2" type="ORF">IAA19_01895</name>
</gene>
<reference evidence="2" key="1">
    <citation type="journal article" date="2021" name="PeerJ">
        <title>Extensive microbial diversity within the chicken gut microbiome revealed by metagenomics and culture.</title>
        <authorList>
            <person name="Gilroy R."/>
            <person name="Ravi A."/>
            <person name="Getino M."/>
            <person name="Pursley I."/>
            <person name="Horton D.L."/>
            <person name="Alikhan N.F."/>
            <person name="Baker D."/>
            <person name="Gharbi K."/>
            <person name="Hall N."/>
            <person name="Watson M."/>
            <person name="Adriaenssens E.M."/>
            <person name="Foster-Nyarko E."/>
            <person name="Jarju S."/>
            <person name="Secka A."/>
            <person name="Antonio M."/>
            <person name="Oren A."/>
            <person name="Chaudhuri R.R."/>
            <person name="La Ragione R."/>
            <person name="Hildebrand F."/>
            <person name="Pallen M.J."/>
        </authorList>
    </citation>
    <scope>NUCLEOTIDE SEQUENCE</scope>
    <source>
        <strain evidence="2">ChiHjej12B11-14209</strain>
    </source>
</reference>
<dbReference type="AlphaFoldDB" id="A0A9D2JDX7"/>
<feature type="transmembrane region" description="Helical" evidence="1">
    <location>
        <begin position="6"/>
        <end position="24"/>
    </location>
</feature>
<evidence type="ECO:0000256" key="1">
    <source>
        <dbReference type="SAM" id="Phobius"/>
    </source>
</evidence>
<name>A0A9D2JDX7_9ACTN</name>
<evidence type="ECO:0000313" key="2">
    <source>
        <dbReference type="EMBL" id="HIZ45757.1"/>
    </source>
</evidence>
<comment type="caution">
    <text evidence="2">The sequence shown here is derived from an EMBL/GenBank/DDBJ whole genome shotgun (WGS) entry which is preliminary data.</text>
</comment>
<feature type="transmembrane region" description="Helical" evidence="1">
    <location>
        <begin position="72"/>
        <end position="97"/>
    </location>
</feature>
<keyword evidence="1" id="KW-0812">Transmembrane</keyword>
<feature type="transmembrane region" description="Helical" evidence="1">
    <location>
        <begin position="45"/>
        <end position="66"/>
    </location>
</feature>
<evidence type="ECO:0000313" key="3">
    <source>
        <dbReference type="Proteomes" id="UP000824062"/>
    </source>
</evidence>
<keyword evidence="1" id="KW-0472">Membrane</keyword>
<protein>
    <submittedName>
        <fullName evidence="2">Uncharacterized protein</fullName>
    </submittedName>
</protein>
<reference evidence="2" key="2">
    <citation type="submission" date="2021-04" db="EMBL/GenBank/DDBJ databases">
        <authorList>
            <person name="Gilroy R."/>
        </authorList>
    </citation>
    <scope>NUCLEOTIDE SEQUENCE</scope>
    <source>
        <strain evidence="2">ChiHjej12B11-14209</strain>
    </source>
</reference>
<accession>A0A9D2JDX7</accession>
<organism evidence="2 3">
    <name type="scientific">Candidatus Olsenella pullistercoris</name>
    <dbReference type="NCBI Taxonomy" id="2838712"/>
    <lineage>
        <taxon>Bacteria</taxon>
        <taxon>Bacillati</taxon>
        <taxon>Actinomycetota</taxon>
        <taxon>Coriobacteriia</taxon>
        <taxon>Coriobacteriales</taxon>
        <taxon>Atopobiaceae</taxon>
        <taxon>Olsenella</taxon>
    </lineage>
</organism>
<sequence>MTETVLFAIALLVPLAATVLEHMGDVRISERHHSHHDTYVVPVSFTRAIVLAMAFMGVLGLLLGWLCHEGVLSVSSLVVLAFFDAFLVTCLGLWLCIGRYRVSVFSDSMVVTPVVGRNVWVRYDEIERLEWTGLRMESGFRSLAVWVDGRRAATLLGIVDVEQIIMSMDRFDLLPQTN</sequence>